<evidence type="ECO:0000256" key="4">
    <source>
        <dbReference type="ARBA" id="ARBA00022692"/>
    </source>
</evidence>
<comment type="subcellular location">
    <subcellularLocation>
        <location evidence="1 8">Cell outer membrane</location>
        <topology evidence="1 8">Multi-pass membrane protein</topology>
    </subcellularLocation>
</comment>
<keyword evidence="13" id="KW-0675">Receptor</keyword>
<dbReference type="NCBIfam" id="TIGR04057">
    <property type="entry name" value="SusC_RagA_signa"/>
    <property type="match status" value="1"/>
</dbReference>
<keyword evidence="10" id="KW-1133">Transmembrane helix</keyword>
<dbReference type="InterPro" id="IPR039426">
    <property type="entry name" value="TonB-dep_rcpt-like"/>
</dbReference>
<dbReference type="Gene3D" id="3.55.50.30">
    <property type="match status" value="1"/>
</dbReference>
<dbReference type="Pfam" id="PF07715">
    <property type="entry name" value="Plug"/>
    <property type="match status" value="1"/>
</dbReference>
<dbReference type="EMBL" id="JBHUDG010000002">
    <property type="protein sequence ID" value="MFD1628498.1"/>
    <property type="molecule type" value="Genomic_DNA"/>
</dbReference>
<dbReference type="InterPro" id="IPR012910">
    <property type="entry name" value="Plug_dom"/>
</dbReference>
<feature type="domain" description="TonB-dependent receptor plug" evidence="12">
    <location>
        <begin position="224"/>
        <end position="330"/>
    </location>
</feature>
<keyword evidence="3 8" id="KW-1134">Transmembrane beta strand</keyword>
<reference evidence="14" key="1">
    <citation type="journal article" date="2019" name="Int. J. Syst. Evol. Microbiol.">
        <title>The Global Catalogue of Microorganisms (GCM) 10K type strain sequencing project: providing services to taxonomists for standard genome sequencing and annotation.</title>
        <authorList>
            <consortium name="The Broad Institute Genomics Platform"/>
            <consortium name="The Broad Institute Genome Sequencing Center for Infectious Disease"/>
            <person name="Wu L."/>
            <person name="Ma J."/>
        </authorList>
    </citation>
    <scope>NUCLEOTIDE SEQUENCE [LARGE SCALE GENOMIC DNA]</scope>
    <source>
        <strain evidence="14">CCUG 53762</strain>
    </source>
</reference>
<keyword evidence="14" id="KW-1185">Reference proteome</keyword>
<feature type="domain" description="TonB-dependent receptor-like beta-barrel" evidence="11">
    <location>
        <begin position="545"/>
        <end position="931"/>
    </location>
</feature>
<keyword evidence="2 8" id="KW-0813">Transport</keyword>
<dbReference type="Gene3D" id="2.60.40.1120">
    <property type="entry name" value="Carboxypeptidase-like, regulatory domain"/>
    <property type="match status" value="1"/>
</dbReference>
<evidence type="ECO:0000256" key="1">
    <source>
        <dbReference type="ARBA" id="ARBA00004571"/>
    </source>
</evidence>
<dbReference type="InterPro" id="IPR000531">
    <property type="entry name" value="Beta-barrel_TonB"/>
</dbReference>
<dbReference type="SUPFAM" id="SSF49464">
    <property type="entry name" value="Carboxypeptidase regulatory domain-like"/>
    <property type="match status" value="1"/>
</dbReference>
<evidence type="ECO:0000256" key="9">
    <source>
        <dbReference type="RuleBase" id="RU003357"/>
    </source>
</evidence>
<dbReference type="Gene3D" id="2.40.170.20">
    <property type="entry name" value="TonB-dependent receptor, beta-barrel domain"/>
    <property type="match status" value="1"/>
</dbReference>
<dbReference type="Gene3D" id="2.170.130.10">
    <property type="entry name" value="TonB-dependent receptor, plug domain"/>
    <property type="match status" value="1"/>
</dbReference>
<dbReference type="RefSeq" id="WP_379660885.1">
    <property type="nucleotide sequence ID" value="NZ_JBHUDG010000002.1"/>
</dbReference>
<dbReference type="PROSITE" id="PS52016">
    <property type="entry name" value="TONB_DEPENDENT_REC_3"/>
    <property type="match status" value="1"/>
</dbReference>
<dbReference type="Pfam" id="PF00593">
    <property type="entry name" value="TonB_dep_Rec_b-barrel"/>
    <property type="match status" value="1"/>
</dbReference>
<dbReference type="NCBIfam" id="TIGR04056">
    <property type="entry name" value="OMP_RagA_SusC"/>
    <property type="match status" value="1"/>
</dbReference>
<evidence type="ECO:0000256" key="8">
    <source>
        <dbReference type="PROSITE-ProRule" id="PRU01360"/>
    </source>
</evidence>
<dbReference type="SUPFAM" id="SSF56935">
    <property type="entry name" value="Porins"/>
    <property type="match status" value="1"/>
</dbReference>
<keyword evidence="7 8" id="KW-0998">Cell outer membrane</keyword>
<dbReference type="InterPro" id="IPR036942">
    <property type="entry name" value="Beta-barrel_TonB_sf"/>
</dbReference>
<evidence type="ECO:0000256" key="6">
    <source>
        <dbReference type="ARBA" id="ARBA00023136"/>
    </source>
</evidence>
<evidence type="ECO:0000256" key="3">
    <source>
        <dbReference type="ARBA" id="ARBA00022452"/>
    </source>
</evidence>
<dbReference type="InterPro" id="IPR023997">
    <property type="entry name" value="TonB-dep_OMP_SusC/RagA_CS"/>
</dbReference>
<comment type="caution">
    <text evidence="13">The sequence shown here is derived from an EMBL/GenBank/DDBJ whole genome shotgun (WGS) entry which is preliminary data.</text>
</comment>
<gene>
    <name evidence="13" type="ORF">ACFSAH_01345</name>
</gene>
<organism evidence="13 14">
    <name type="scientific">Pseudopedobacter beijingensis</name>
    <dbReference type="NCBI Taxonomy" id="1207056"/>
    <lineage>
        <taxon>Bacteria</taxon>
        <taxon>Pseudomonadati</taxon>
        <taxon>Bacteroidota</taxon>
        <taxon>Sphingobacteriia</taxon>
        <taxon>Sphingobacteriales</taxon>
        <taxon>Sphingobacteriaceae</taxon>
        <taxon>Pseudopedobacter</taxon>
    </lineage>
</organism>
<evidence type="ECO:0000313" key="13">
    <source>
        <dbReference type="EMBL" id="MFD1628498.1"/>
    </source>
</evidence>
<evidence type="ECO:0000259" key="12">
    <source>
        <dbReference type="Pfam" id="PF07715"/>
    </source>
</evidence>
<dbReference type="Proteomes" id="UP001597118">
    <property type="component" value="Unassembled WGS sequence"/>
</dbReference>
<evidence type="ECO:0000256" key="2">
    <source>
        <dbReference type="ARBA" id="ARBA00022448"/>
    </source>
</evidence>
<keyword evidence="4 8" id="KW-0812">Transmembrane</keyword>
<feature type="transmembrane region" description="Helical" evidence="10">
    <location>
        <begin position="20"/>
        <end position="43"/>
    </location>
</feature>
<dbReference type="InterPro" id="IPR037066">
    <property type="entry name" value="Plug_dom_sf"/>
</dbReference>
<evidence type="ECO:0000256" key="7">
    <source>
        <dbReference type="ARBA" id="ARBA00023237"/>
    </source>
</evidence>
<keyword evidence="6 8" id="KW-0472">Membrane</keyword>
<comment type="similarity">
    <text evidence="8 9">Belongs to the TonB-dependent receptor family.</text>
</comment>
<dbReference type="Pfam" id="PF13715">
    <property type="entry name" value="CarbopepD_reg_2"/>
    <property type="match status" value="1"/>
</dbReference>
<evidence type="ECO:0000256" key="5">
    <source>
        <dbReference type="ARBA" id="ARBA00023077"/>
    </source>
</evidence>
<accession>A0ABW4I6X1</accession>
<dbReference type="InterPro" id="IPR023996">
    <property type="entry name" value="TonB-dep_OMP_SusC/RagA"/>
</dbReference>
<keyword evidence="5 9" id="KW-0798">TonB box</keyword>
<dbReference type="PROSITE" id="PS00018">
    <property type="entry name" value="EF_HAND_1"/>
    <property type="match status" value="1"/>
</dbReference>
<dbReference type="InterPro" id="IPR018247">
    <property type="entry name" value="EF_Hand_1_Ca_BS"/>
</dbReference>
<name>A0ABW4I6X1_9SPHI</name>
<dbReference type="InterPro" id="IPR008969">
    <property type="entry name" value="CarboxyPept-like_regulatory"/>
</dbReference>
<evidence type="ECO:0000313" key="14">
    <source>
        <dbReference type="Proteomes" id="UP001597118"/>
    </source>
</evidence>
<sequence>MYKKNTAFICGVFSSVPYKLLLIMKLTFILWMIAFMQVSAAGYSQKVNIKLKNASLEEVINQLRKQTDYDFLCNSEVFAGLKPVTLNAINKDVQQVLDECFISLPLKYKINNRTIVIIRKEEPVKSQQPPVIKVSGRITDEKGEPLPGVSVRVKGTATGTVSNAEGNYAISVKDDAVLTFSFIGFVLQEVKVTQRKVINVAMKLQNTGLDEIVVIGYGEVKRGDMTGSVGEVKVTDLQKAPVPTFEQALAGRIAGVQVMSNEGQPGAGIDIVIRGGNSLTQSNSPLYVVDGFPIEDFSSSSLNPEDIETISVLKDASATAIYGSRGANGVVIIETKKGKIGPPQIAYHGYFGIQEPTKRMKMMNPYEFVKYQYELSPEGTEKLYFQKPGKALDDYKNSESIDWQSLLFRTAAMHNHNISVRGATDFTKYSFSGSLVDQDGIVINSGFNRVQTRAIVEQTISKKLKANININYAKDKNYGSLASEMKSSSNSYASYLMYRILGYRPVANETDIINELIDPEDENALFLMNPLISTKNEIRQETRSDLSINSGLNYNITNDLTFNVRGGYNQRFTKSQVLNNSQTYKGFKSNWNPNGANGTYGDIELNTWVNENRLTYKKRLNKDHYFDVTAAFTLQGTTLENFGFETDRIVNEELGVRALDFGTPKSVKSVLSKNTLMSYLGRVNYNLKSKYLFTASLRADGSSKFAPANRWGFFPSGAFAWQMGREDFLKSSRLINDAKLRVSYGITGNNRIGDFGRFQTLNIADYYSFGNEEPYYAAAVSSMGNPNLKWEKTAQLDIGYDISLLKNRLNFTVDFYNKNTSDLLLNANVPLATGFNAVFKNVGKVRNSGLEFSVNTINIQKKDFSWESSFNISFNQNKILKLSEGQSHMLSWVPFTGDYNGSFSYIAQVGGPASALYGYVWDGNYQYEDFDLIGTSYVLKKGVSTNGNTNVQPGDIKYVDFNRDGTVNEKDMVIIGRALPIHFGGFNNNFTYKGFSLNVFFQWNYGNDIINANRLAFEGNMANRVNLNQFASYENHWTPDNPTNENFRVGGFGPKGRYSTKIIEDGSFLRLKTVQLGYAFPKKMRGKLKSLEIYGAAQNIYTWTNYTGYDPEVSVRHSTLTPGFDYSSYPRNLTVTAGVKANF</sequence>
<evidence type="ECO:0000259" key="11">
    <source>
        <dbReference type="Pfam" id="PF00593"/>
    </source>
</evidence>
<evidence type="ECO:0000256" key="10">
    <source>
        <dbReference type="SAM" id="Phobius"/>
    </source>
</evidence>
<proteinExistence type="inferred from homology"/>
<protein>
    <submittedName>
        <fullName evidence="13">TonB-dependent receptor</fullName>
    </submittedName>
</protein>